<sequence length="647" mass="71678">MSTQVPDLKESEIASETVKQFKHRFPPFPSVPEGVIIVPFKDFKENGIQIFEGEDEVERDGLGIPTVPLRVKHDTDISKTNPNRTKKREMRGTFRKEWWQDWEEGEDLRNHGPYDVNVAPIDRLHQAASDFQRYRKFPPISTNVQVLWDQFRICAGLLGTTPVWQKASEKEAEDGAVSDDEFDDEDSKSRSVRQGGPGERRHPKLRPRAPYDLYGKAPTIVEDNEDIVKLLDTARATKEDKVVAFLDNPARAIQVFLSSYMTYQGFVYADRNLVSTPHLLRFFVNYLLRNKVLPDKTTERSLKNALEIIDAAAKQLPLTSELAKKLPDHFSVAAQSCWGARGDTLDAWIPEEPDNAFESILKEENIEVIKPEDVLLSANAPDGENDSHVPTSDAATDTFDPCSFADSWDQTADNGALLETEWAAPPRESLLSLLGPTALPLTHTPGIVEWSVRRIKSVVLPVEAKSPNTVAGAGAGEWEEWAAEAVERELEGRFARVVMAPWVGWDGPENLPRIMRSSVGALATPASDTPEAGSDAASPAPAPAPSLGPGGLKPHDPLADDITLLMEPAVAETLVLNIGLGGTWVQLARLCDLAAPVPIAEAEGAEAHTQQKNSKKKSLTKAQKARRGLRYWYLDDHMMVLPSYWLV</sequence>
<dbReference type="AlphaFoldDB" id="A0AAD7EX82"/>
<organism evidence="2 3">
    <name type="scientific">Mycena albidolilacea</name>
    <dbReference type="NCBI Taxonomy" id="1033008"/>
    <lineage>
        <taxon>Eukaryota</taxon>
        <taxon>Fungi</taxon>
        <taxon>Dikarya</taxon>
        <taxon>Basidiomycota</taxon>
        <taxon>Agaricomycotina</taxon>
        <taxon>Agaricomycetes</taxon>
        <taxon>Agaricomycetidae</taxon>
        <taxon>Agaricales</taxon>
        <taxon>Marasmiineae</taxon>
        <taxon>Mycenaceae</taxon>
        <taxon>Mycena</taxon>
    </lineage>
</organism>
<proteinExistence type="predicted"/>
<protein>
    <submittedName>
        <fullName evidence="2">Uncharacterized protein</fullName>
    </submittedName>
</protein>
<dbReference type="Pfam" id="PF09692">
    <property type="entry name" value="Arb1"/>
    <property type="match status" value="1"/>
</dbReference>
<evidence type="ECO:0000313" key="3">
    <source>
        <dbReference type="Proteomes" id="UP001218218"/>
    </source>
</evidence>
<dbReference type="GO" id="GO:0033167">
    <property type="term" value="C:ARC complex"/>
    <property type="evidence" value="ECO:0007669"/>
    <property type="project" value="InterPro"/>
</dbReference>
<feature type="compositionally biased region" description="Acidic residues" evidence="1">
    <location>
        <begin position="171"/>
        <end position="186"/>
    </location>
</feature>
<evidence type="ECO:0000256" key="1">
    <source>
        <dbReference type="SAM" id="MobiDB-lite"/>
    </source>
</evidence>
<keyword evidence="3" id="KW-1185">Reference proteome</keyword>
<dbReference type="Proteomes" id="UP001218218">
    <property type="component" value="Unassembled WGS sequence"/>
</dbReference>
<feature type="region of interest" description="Disordered" evidence="1">
    <location>
        <begin position="168"/>
        <end position="210"/>
    </location>
</feature>
<dbReference type="GO" id="GO:0031047">
    <property type="term" value="P:regulatory ncRNA-mediated gene silencing"/>
    <property type="evidence" value="ECO:0007669"/>
    <property type="project" value="InterPro"/>
</dbReference>
<comment type="caution">
    <text evidence="2">The sequence shown here is derived from an EMBL/GenBank/DDBJ whole genome shotgun (WGS) entry which is preliminary data.</text>
</comment>
<gene>
    <name evidence="2" type="ORF">DFH08DRAFT_850727</name>
</gene>
<feature type="compositionally biased region" description="Low complexity" evidence="1">
    <location>
        <begin position="530"/>
        <end position="539"/>
    </location>
</feature>
<name>A0AAD7EX82_9AGAR</name>
<feature type="region of interest" description="Disordered" evidence="1">
    <location>
        <begin position="383"/>
        <end position="402"/>
    </location>
</feature>
<feature type="region of interest" description="Disordered" evidence="1">
    <location>
        <begin position="523"/>
        <end position="553"/>
    </location>
</feature>
<accession>A0AAD7EX82</accession>
<dbReference type="EMBL" id="JARIHO010000008">
    <property type="protein sequence ID" value="KAJ7357000.1"/>
    <property type="molecule type" value="Genomic_DNA"/>
</dbReference>
<dbReference type="InterPro" id="IPR018606">
    <property type="entry name" value="Arb1"/>
</dbReference>
<evidence type="ECO:0000313" key="2">
    <source>
        <dbReference type="EMBL" id="KAJ7357000.1"/>
    </source>
</evidence>
<reference evidence="2" key="1">
    <citation type="submission" date="2023-03" db="EMBL/GenBank/DDBJ databases">
        <title>Massive genome expansion in bonnet fungi (Mycena s.s.) driven by repeated elements and novel gene families across ecological guilds.</title>
        <authorList>
            <consortium name="Lawrence Berkeley National Laboratory"/>
            <person name="Harder C.B."/>
            <person name="Miyauchi S."/>
            <person name="Viragh M."/>
            <person name="Kuo A."/>
            <person name="Thoen E."/>
            <person name="Andreopoulos B."/>
            <person name="Lu D."/>
            <person name="Skrede I."/>
            <person name="Drula E."/>
            <person name="Henrissat B."/>
            <person name="Morin E."/>
            <person name="Kohler A."/>
            <person name="Barry K."/>
            <person name="LaButti K."/>
            <person name="Morin E."/>
            <person name="Salamov A."/>
            <person name="Lipzen A."/>
            <person name="Mereny Z."/>
            <person name="Hegedus B."/>
            <person name="Baldrian P."/>
            <person name="Stursova M."/>
            <person name="Weitz H."/>
            <person name="Taylor A."/>
            <person name="Grigoriev I.V."/>
            <person name="Nagy L.G."/>
            <person name="Martin F."/>
            <person name="Kauserud H."/>
        </authorList>
    </citation>
    <scope>NUCLEOTIDE SEQUENCE</scope>
    <source>
        <strain evidence="2">CBHHK002</strain>
    </source>
</reference>